<geneLocation type="plasmid" evidence="1 2">
    <name>pR24_1</name>
</geneLocation>
<organism evidence="1 2">
    <name type="scientific">Microvirga terrae</name>
    <dbReference type="NCBI Taxonomy" id="2740529"/>
    <lineage>
        <taxon>Bacteria</taxon>
        <taxon>Pseudomonadati</taxon>
        <taxon>Pseudomonadota</taxon>
        <taxon>Alphaproteobacteria</taxon>
        <taxon>Hyphomicrobiales</taxon>
        <taxon>Methylobacteriaceae</taxon>
        <taxon>Microvirga</taxon>
    </lineage>
</organism>
<keyword evidence="1" id="KW-0614">Plasmid</keyword>
<sequence length="266" mass="29495">MGESKAKRRAHASILGRDPRCIYCGERADTIEHMPPRMMFRGKQRPKGLEFPSCRSCNNGTSHSDIVASLIGRLSPDPTTQMEAGEFRKLLLSVHQNVPGLLEEMRTRRAGEKLEVKRLGVHPDSGIMRADGPILTKHMKVFGAKMGLALHAEAFKARVPHDGGVMPIWYSNAQAIRGELPQDLLGLLPPLDTLRMGKMEVSDQFQFSWAITEERGNGLFFASFREAFAVAAITALKRSYFDRPDFPSFPVFAPGDLKSSSSGEII</sequence>
<name>A0ABY5S1V2_9HYPH</name>
<keyword evidence="2" id="KW-1185">Reference proteome</keyword>
<accession>A0ABY5S1V2</accession>
<evidence type="ECO:0000313" key="2">
    <source>
        <dbReference type="Proteomes" id="UP001017257"/>
    </source>
</evidence>
<reference evidence="1" key="1">
    <citation type="submission" date="2022-08" db="EMBL/GenBank/DDBJ databases">
        <title>Microvirga terrae sp. nov., isolated from soil.</title>
        <authorList>
            <person name="Kim K.H."/>
            <person name="Seo Y.L."/>
            <person name="Kim J.M."/>
            <person name="Lee J.K."/>
            <person name="Han D.M."/>
            <person name="Jeon C.O."/>
        </authorList>
    </citation>
    <scope>NUCLEOTIDE SEQUENCE</scope>
    <source>
        <strain evidence="1">R24</strain>
        <plasmid evidence="1">pR24_1</plasmid>
    </source>
</reference>
<protein>
    <recommendedName>
        <fullName evidence="3">HNH endonuclease</fullName>
    </recommendedName>
</protein>
<dbReference type="EMBL" id="CP102846">
    <property type="protein sequence ID" value="UVF22504.1"/>
    <property type="molecule type" value="Genomic_DNA"/>
</dbReference>
<gene>
    <name evidence="1" type="ORF">HPT29_025470</name>
</gene>
<evidence type="ECO:0008006" key="3">
    <source>
        <dbReference type="Google" id="ProtNLM"/>
    </source>
</evidence>
<proteinExistence type="predicted"/>
<dbReference type="RefSeq" id="WP_259061004.1">
    <property type="nucleotide sequence ID" value="NZ_CP102846.1"/>
</dbReference>
<dbReference type="Proteomes" id="UP001017257">
    <property type="component" value="Plasmid pR24_1"/>
</dbReference>
<evidence type="ECO:0000313" key="1">
    <source>
        <dbReference type="EMBL" id="UVF22504.1"/>
    </source>
</evidence>